<evidence type="ECO:0000313" key="4">
    <source>
        <dbReference type="EMBL" id="MCD7473578.1"/>
    </source>
</evidence>
<organism evidence="4 5">
    <name type="scientific">Datura stramonium</name>
    <name type="common">Jimsonweed</name>
    <name type="synonym">Common thornapple</name>
    <dbReference type="NCBI Taxonomy" id="4076"/>
    <lineage>
        <taxon>Eukaryota</taxon>
        <taxon>Viridiplantae</taxon>
        <taxon>Streptophyta</taxon>
        <taxon>Embryophyta</taxon>
        <taxon>Tracheophyta</taxon>
        <taxon>Spermatophyta</taxon>
        <taxon>Magnoliopsida</taxon>
        <taxon>eudicotyledons</taxon>
        <taxon>Gunneridae</taxon>
        <taxon>Pentapetalae</taxon>
        <taxon>asterids</taxon>
        <taxon>lamiids</taxon>
        <taxon>Solanales</taxon>
        <taxon>Solanaceae</taxon>
        <taxon>Solanoideae</taxon>
        <taxon>Datureae</taxon>
        <taxon>Datura</taxon>
    </lineage>
</organism>
<evidence type="ECO:0000313" key="5">
    <source>
        <dbReference type="Proteomes" id="UP000823775"/>
    </source>
</evidence>
<comment type="similarity">
    <text evidence="1">Belongs to the PPR family. P subfamily.</text>
</comment>
<accession>A0ABS8TRQ4</accession>
<dbReference type="Gene3D" id="1.25.40.10">
    <property type="entry name" value="Tetratricopeptide repeat domain"/>
    <property type="match status" value="2"/>
</dbReference>
<evidence type="ECO:0008006" key="6">
    <source>
        <dbReference type="Google" id="ProtNLM"/>
    </source>
</evidence>
<gene>
    <name evidence="4" type="ORF">HAX54_015519</name>
</gene>
<feature type="repeat" description="PPR" evidence="3">
    <location>
        <begin position="101"/>
        <end position="135"/>
    </location>
</feature>
<dbReference type="NCBIfam" id="TIGR00756">
    <property type="entry name" value="PPR"/>
    <property type="match status" value="3"/>
</dbReference>
<comment type="caution">
    <text evidence="4">The sequence shown here is derived from an EMBL/GenBank/DDBJ whole genome shotgun (WGS) entry which is preliminary data.</text>
</comment>
<protein>
    <recommendedName>
        <fullName evidence="6">Pentatricopeptide repeat-containing protein</fullName>
    </recommendedName>
</protein>
<feature type="repeat" description="PPR" evidence="3">
    <location>
        <begin position="5"/>
        <end position="39"/>
    </location>
</feature>
<dbReference type="InterPro" id="IPR002885">
    <property type="entry name" value="PPR_rpt"/>
</dbReference>
<evidence type="ECO:0000256" key="3">
    <source>
        <dbReference type="PROSITE-ProRule" id="PRU00708"/>
    </source>
</evidence>
<sequence length="319" mass="36602">MEMRDTVSWNSIIMAYCHKGDITEARRLLDLMRLEGIEPGLITWNILIASYNQLGRCDEALEVMKEMEVNGIMPDVFTWTCLISDSSKLLRLVFDMIPEKDVYSWNSMIGGYCQAGYCGKAYDLFMKMHEFEVSPNVITWNVLMRTHKNGDEDQALDLFWRWEDGSIESEDAASWNALIAGYWKWTERQSIGAQSELEEAIDFIDNMTMGMIFLIGCIADCFRVHGQQVILKVPDSWIKKKMVVVPVAIIGDEMATNSNLFADKSPLLQGVDRSAVFWRKVLHELHVPEEKVEPWDDETFSGIKQMLLSRSSQAITESR</sequence>
<proteinExistence type="inferred from homology"/>
<evidence type="ECO:0000256" key="2">
    <source>
        <dbReference type="ARBA" id="ARBA00022737"/>
    </source>
</evidence>
<dbReference type="PROSITE" id="PS51375">
    <property type="entry name" value="PPR"/>
    <property type="match status" value="3"/>
</dbReference>
<keyword evidence="5" id="KW-1185">Reference proteome</keyword>
<dbReference type="EMBL" id="JACEIK010001993">
    <property type="protein sequence ID" value="MCD7473578.1"/>
    <property type="molecule type" value="Genomic_DNA"/>
</dbReference>
<name>A0ABS8TRQ4_DATST</name>
<reference evidence="4 5" key="1">
    <citation type="journal article" date="2021" name="BMC Genomics">
        <title>Datura genome reveals duplications of psychoactive alkaloid biosynthetic genes and high mutation rate following tissue culture.</title>
        <authorList>
            <person name="Rajewski A."/>
            <person name="Carter-House D."/>
            <person name="Stajich J."/>
            <person name="Litt A."/>
        </authorList>
    </citation>
    <scope>NUCLEOTIDE SEQUENCE [LARGE SCALE GENOMIC DNA]</scope>
    <source>
        <strain evidence="4">AR-01</strain>
    </source>
</reference>
<dbReference type="InterPro" id="IPR051240">
    <property type="entry name" value="Mito_RNA-Proc/Resp"/>
</dbReference>
<dbReference type="Proteomes" id="UP000823775">
    <property type="component" value="Unassembled WGS sequence"/>
</dbReference>
<dbReference type="Pfam" id="PF13041">
    <property type="entry name" value="PPR_2"/>
    <property type="match status" value="2"/>
</dbReference>
<feature type="repeat" description="PPR" evidence="3">
    <location>
        <begin position="40"/>
        <end position="74"/>
    </location>
</feature>
<dbReference type="PANTHER" id="PTHR47933:SF2">
    <property type="entry name" value="PPR CONTAINING PLANT-LIKE PROTEIN"/>
    <property type="match status" value="1"/>
</dbReference>
<dbReference type="PANTHER" id="PTHR47933">
    <property type="entry name" value="PENTATRICOPEPTIDE REPEAT-CONTAINING PROTEIN 1, MITOCHONDRIAL"/>
    <property type="match status" value="1"/>
</dbReference>
<evidence type="ECO:0000256" key="1">
    <source>
        <dbReference type="ARBA" id="ARBA00007626"/>
    </source>
</evidence>
<keyword evidence="2" id="KW-0677">Repeat</keyword>
<dbReference type="InterPro" id="IPR011990">
    <property type="entry name" value="TPR-like_helical_dom_sf"/>
</dbReference>